<reference evidence="2 3" key="1">
    <citation type="journal article" date="2021" name="Genome Biol.">
        <title>AFLAP: assembly-free linkage analysis pipeline using k-mers from genome sequencing data.</title>
        <authorList>
            <person name="Fletcher K."/>
            <person name="Zhang L."/>
            <person name="Gil J."/>
            <person name="Han R."/>
            <person name="Cavanaugh K."/>
            <person name="Michelmore R."/>
        </authorList>
    </citation>
    <scope>NUCLEOTIDE SEQUENCE [LARGE SCALE GENOMIC DNA]</scope>
    <source>
        <strain evidence="2 3">SF5</strain>
    </source>
</reference>
<dbReference type="OrthoDB" id="5282002at2759"/>
<comment type="caution">
    <text evidence="2">The sequence shown here is derived from an EMBL/GenBank/DDBJ whole genome shotgun (WGS) entry which is preliminary data.</text>
</comment>
<feature type="domain" description="Mitochondrial splicing suppressor 51-like C-terminal" evidence="1">
    <location>
        <begin position="167"/>
        <end position="332"/>
    </location>
</feature>
<keyword evidence="3" id="KW-1185">Reference proteome</keyword>
<evidence type="ECO:0000259" key="1">
    <source>
        <dbReference type="Pfam" id="PF20179"/>
    </source>
</evidence>
<protein>
    <recommendedName>
        <fullName evidence="1">Mitochondrial splicing suppressor 51-like C-terminal domain-containing protein</fullName>
    </recommendedName>
</protein>
<dbReference type="GeneID" id="94347945"/>
<dbReference type="PANTHER" id="PTHR28069:SF1">
    <property type="entry name" value="PROTEIN MSS51, MITOCHONDRIAL"/>
    <property type="match status" value="1"/>
</dbReference>
<dbReference type="Proteomes" id="UP000294530">
    <property type="component" value="Unassembled WGS sequence"/>
</dbReference>
<evidence type="ECO:0000313" key="3">
    <source>
        <dbReference type="Proteomes" id="UP000294530"/>
    </source>
</evidence>
<dbReference type="KEGG" id="blac:94347945"/>
<dbReference type="RefSeq" id="XP_067817444.1">
    <property type="nucleotide sequence ID" value="XM_067962274.1"/>
</dbReference>
<proteinExistence type="predicted"/>
<dbReference type="PANTHER" id="PTHR28069">
    <property type="entry name" value="GH20023P"/>
    <property type="match status" value="1"/>
</dbReference>
<dbReference type="EMBL" id="SHOA02000013">
    <property type="protein sequence ID" value="TDH67945.1"/>
    <property type="molecule type" value="Genomic_DNA"/>
</dbReference>
<dbReference type="AlphaFoldDB" id="A0A976FJD4"/>
<accession>A0A976FJD4</accession>
<gene>
    <name evidence="2" type="ORF">CCR75_004186</name>
</gene>
<evidence type="ECO:0000313" key="2">
    <source>
        <dbReference type="EMBL" id="TDH67945.1"/>
    </source>
</evidence>
<dbReference type="Pfam" id="PF20179">
    <property type="entry name" value="MSS51_C"/>
    <property type="match status" value="1"/>
</dbReference>
<organism evidence="2 3">
    <name type="scientific">Bremia lactucae</name>
    <name type="common">Lettuce downy mildew</name>
    <dbReference type="NCBI Taxonomy" id="4779"/>
    <lineage>
        <taxon>Eukaryota</taxon>
        <taxon>Sar</taxon>
        <taxon>Stramenopiles</taxon>
        <taxon>Oomycota</taxon>
        <taxon>Peronosporomycetes</taxon>
        <taxon>Peronosporales</taxon>
        <taxon>Peronosporaceae</taxon>
        <taxon>Bremia</taxon>
    </lineage>
</organism>
<sequence length="361" mass="41330">MRQSHLIGRSFFQRPLHCLAVQSLVDYVSRLPCLQCGQAFAAIANVAPKRVGCGQMQLPLVCSKECADTLQATKPDKLSMYDSMVEDVKYSATPEASKLFAEVLQPSRRESNNYKGERPLRSWTDYLKLFRPDNRFLKDVRALRLLSSAYTFVMTISRFFPELIDPDQANNKDKFQIHVIGARAEATMPHYLWNELSFFHPQQQFWIKLIGDHVPRTASKTQMTNINSSIQLEMINGLYHTIEATHRENPSAFVLFNPGIGHLHLRANWEPTLLTILSSKRPILITSFSLEDQQRDLAVLQKIVASMFKQHKLRFRCQAKKNSFSSLKVQIDPRNVSTPIQTNSRVMVVQLATCMDENLCL</sequence>
<name>A0A976FJD4_BRELC</name>
<dbReference type="InterPro" id="IPR046824">
    <property type="entry name" value="Mss51-like_C"/>
</dbReference>